<dbReference type="AlphaFoldDB" id="A0A0G1GU67"/>
<comment type="subcellular location">
    <subcellularLocation>
        <location evidence="3">Cytoplasm</location>
    </subcellularLocation>
</comment>
<keyword evidence="3" id="KW-0324">Glycolysis</keyword>
<dbReference type="PANTHER" id="PTHR21139">
    <property type="entry name" value="TRIOSEPHOSPHATE ISOMERASE"/>
    <property type="match status" value="1"/>
</dbReference>
<gene>
    <name evidence="4" type="ORF">UW22_C0009G0022</name>
</gene>
<dbReference type="GO" id="GO:0046166">
    <property type="term" value="P:glyceraldehyde-3-phosphate biosynthetic process"/>
    <property type="evidence" value="ECO:0007669"/>
    <property type="project" value="TreeGrafter"/>
</dbReference>
<dbReference type="EC" id="5.3.1.1" evidence="3"/>
<accession>A0A0G1GU67</accession>
<dbReference type="CDD" id="cd00311">
    <property type="entry name" value="TIM"/>
    <property type="match status" value="1"/>
</dbReference>
<protein>
    <recommendedName>
        <fullName evidence="3">Triosephosphate isomerase</fullName>
        <ecNumber evidence="3">5.3.1.1</ecNumber>
    </recommendedName>
</protein>
<comment type="catalytic activity">
    <reaction evidence="3">
        <text>D-glyceraldehyde 3-phosphate = dihydroxyacetone phosphate</text>
        <dbReference type="Rhea" id="RHEA:18585"/>
        <dbReference type="ChEBI" id="CHEBI:57642"/>
        <dbReference type="ChEBI" id="CHEBI:59776"/>
        <dbReference type="EC" id="5.3.1.1"/>
    </reaction>
</comment>
<dbReference type="PANTHER" id="PTHR21139:SF42">
    <property type="entry name" value="TRIOSEPHOSPHATE ISOMERASE"/>
    <property type="match status" value="1"/>
</dbReference>
<sequence>MKQLYLVANWKSNKTVDEAKNWIFQFKFRKTPDNLTIILCAPYTVLSLLKDEIEKAALPIFLGAQTISSFPNGAFTGEISAEMLKGLVEYVIIGHSERRRYFHETEEELQKKAQEAASRGLKIIYCVEGVNQRIPENAALVLYEPQTAIGSGKAEDPAISNQICREISEKNHDIPVLYGGSVTEATLPGFLSQPSISGVGVGKASLDPEQFLRLVEAVSSYE</sequence>
<keyword evidence="3" id="KW-0312">Gluconeogenesis</keyword>
<evidence type="ECO:0000313" key="5">
    <source>
        <dbReference type="Proteomes" id="UP000034617"/>
    </source>
</evidence>
<dbReference type="InterPro" id="IPR013785">
    <property type="entry name" value="Aldolase_TIM"/>
</dbReference>
<comment type="subunit">
    <text evidence="3">Homodimer.</text>
</comment>
<dbReference type="GO" id="GO:0005829">
    <property type="term" value="C:cytosol"/>
    <property type="evidence" value="ECO:0007669"/>
    <property type="project" value="TreeGrafter"/>
</dbReference>
<dbReference type="GO" id="GO:0006094">
    <property type="term" value="P:gluconeogenesis"/>
    <property type="evidence" value="ECO:0007669"/>
    <property type="project" value="UniProtKB-UniPathway"/>
</dbReference>
<keyword evidence="3" id="KW-0963">Cytoplasm</keyword>
<dbReference type="Proteomes" id="UP000034617">
    <property type="component" value="Unassembled WGS sequence"/>
</dbReference>
<dbReference type="InterPro" id="IPR035990">
    <property type="entry name" value="TIM_sf"/>
</dbReference>
<dbReference type="PROSITE" id="PS51440">
    <property type="entry name" value="TIM_2"/>
    <property type="match status" value="1"/>
</dbReference>
<dbReference type="Pfam" id="PF00121">
    <property type="entry name" value="TIM"/>
    <property type="match status" value="2"/>
</dbReference>
<comment type="caution">
    <text evidence="4">The sequence shown here is derived from an EMBL/GenBank/DDBJ whole genome shotgun (WGS) entry which is preliminary data.</text>
</comment>
<dbReference type="InterPro" id="IPR000652">
    <property type="entry name" value="Triosephosphate_isomerase"/>
</dbReference>
<keyword evidence="2 3" id="KW-0413">Isomerase</keyword>
<evidence type="ECO:0000256" key="2">
    <source>
        <dbReference type="ARBA" id="ARBA00023235"/>
    </source>
</evidence>
<proteinExistence type="inferred from homology"/>
<reference evidence="4 5" key="1">
    <citation type="journal article" date="2015" name="Nature">
        <title>rRNA introns, odd ribosomes, and small enigmatic genomes across a large radiation of phyla.</title>
        <authorList>
            <person name="Brown C.T."/>
            <person name="Hug L.A."/>
            <person name="Thomas B.C."/>
            <person name="Sharon I."/>
            <person name="Castelle C.J."/>
            <person name="Singh A."/>
            <person name="Wilkins M.J."/>
            <person name="Williams K.H."/>
            <person name="Banfield J.F."/>
        </authorList>
    </citation>
    <scope>NUCLEOTIDE SEQUENCE [LARGE SCALE GENOMIC DNA]</scope>
</reference>
<comment type="pathway">
    <text evidence="3">Carbohydrate degradation; glycolysis; D-glyceraldehyde 3-phosphate from glycerone phosphate: step 1/1.</text>
</comment>
<comment type="pathway">
    <text evidence="3">Carbohydrate biosynthesis; gluconeogenesis.</text>
</comment>
<name>A0A0G1GU67_9BACT</name>
<dbReference type="PATRIC" id="fig|1618447.3.peg.374"/>
<dbReference type="GO" id="GO:0019563">
    <property type="term" value="P:glycerol catabolic process"/>
    <property type="evidence" value="ECO:0007669"/>
    <property type="project" value="TreeGrafter"/>
</dbReference>
<dbReference type="EMBL" id="LCHM01000009">
    <property type="protein sequence ID" value="KKT38616.1"/>
    <property type="molecule type" value="Genomic_DNA"/>
</dbReference>
<dbReference type="UniPathway" id="UPA00109">
    <property type="reaction ID" value="UER00189"/>
</dbReference>
<dbReference type="UniPathway" id="UPA00138"/>
<dbReference type="GO" id="GO:0006096">
    <property type="term" value="P:glycolytic process"/>
    <property type="evidence" value="ECO:0007669"/>
    <property type="project" value="UniProtKB-UniPathway"/>
</dbReference>
<dbReference type="GO" id="GO:0004807">
    <property type="term" value="F:triose-phosphate isomerase activity"/>
    <property type="evidence" value="ECO:0007669"/>
    <property type="project" value="UniProtKB-EC"/>
</dbReference>
<evidence type="ECO:0000313" key="4">
    <source>
        <dbReference type="EMBL" id="KKT38616.1"/>
    </source>
</evidence>
<dbReference type="SUPFAM" id="SSF51351">
    <property type="entry name" value="Triosephosphate isomerase (TIM)"/>
    <property type="match status" value="1"/>
</dbReference>
<dbReference type="Gene3D" id="3.20.20.70">
    <property type="entry name" value="Aldolase class I"/>
    <property type="match status" value="2"/>
</dbReference>
<organism evidence="4 5">
    <name type="scientific">Candidatus Gottesmanbacteria bacterium GW2011_GWB1_44_11c</name>
    <dbReference type="NCBI Taxonomy" id="1618447"/>
    <lineage>
        <taxon>Bacteria</taxon>
        <taxon>Candidatus Gottesmaniibacteriota</taxon>
    </lineage>
</organism>
<comment type="similarity">
    <text evidence="1 3">Belongs to the triosephosphate isomerase family.</text>
</comment>
<evidence type="ECO:0000256" key="3">
    <source>
        <dbReference type="RuleBase" id="RU363013"/>
    </source>
</evidence>
<evidence type="ECO:0000256" key="1">
    <source>
        <dbReference type="ARBA" id="ARBA00007422"/>
    </source>
</evidence>